<evidence type="ECO:0000313" key="1">
    <source>
        <dbReference type="EMBL" id="KAI6091100.1"/>
    </source>
</evidence>
<comment type="caution">
    <text evidence="1">The sequence shown here is derived from an EMBL/GenBank/DDBJ whole genome shotgun (WGS) entry which is preliminary data.</text>
</comment>
<proteinExistence type="predicted"/>
<evidence type="ECO:0000313" key="2">
    <source>
        <dbReference type="Proteomes" id="UP001497680"/>
    </source>
</evidence>
<reference evidence="1 2" key="1">
    <citation type="journal article" date="2022" name="New Phytol.">
        <title>Ecological generalism drives hyperdiversity of secondary metabolite gene clusters in xylarialean endophytes.</title>
        <authorList>
            <person name="Franco M.E.E."/>
            <person name="Wisecaver J.H."/>
            <person name="Arnold A.E."/>
            <person name="Ju Y.M."/>
            <person name="Slot J.C."/>
            <person name="Ahrendt S."/>
            <person name="Moore L.P."/>
            <person name="Eastman K.E."/>
            <person name="Scott K."/>
            <person name="Konkel Z."/>
            <person name="Mondo S.J."/>
            <person name="Kuo A."/>
            <person name="Hayes R.D."/>
            <person name="Haridas S."/>
            <person name="Andreopoulos B."/>
            <person name="Riley R."/>
            <person name="LaButti K."/>
            <person name="Pangilinan J."/>
            <person name="Lipzen A."/>
            <person name="Amirebrahimi M."/>
            <person name="Yan J."/>
            <person name="Adam C."/>
            <person name="Keymanesh K."/>
            <person name="Ng V."/>
            <person name="Louie K."/>
            <person name="Northen T."/>
            <person name="Drula E."/>
            <person name="Henrissat B."/>
            <person name="Hsieh H.M."/>
            <person name="Youens-Clark K."/>
            <person name="Lutzoni F."/>
            <person name="Miadlikowska J."/>
            <person name="Eastwood D.C."/>
            <person name="Hamelin R.C."/>
            <person name="Grigoriev I.V."/>
            <person name="U'Ren J.M."/>
        </authorList>
    </citation>
    <scope>NUCLEOTIDE SEQUENCE [LARGE SCALE GENOMIC DNA]</scope>
    <source>
        <strain evidence="1 2">ER1909</strain>
    </source>
</reference>
<keyword evidence="2" id="KW-1185">Reference proteome</keyword>
<accession>A0ACC0DEZ8</accession>
<dbReference type="Proteomes" id="UP001497680">
    <property type="component" value="Unassembled WGS sequence"/>
</dbReference>
<name>A0ACC0DEZ8_9PEZI</name>
<sequence length="306" mass="33665">MVSSGTYKTIQSWIGQQLEYEATHSAPAPLTDTQRKLLDKLEQTLPLAAPPPPEPDLSDDTNWVGLLMEYKAARQRGSSNGAGPDFKDEVGPIIDNVARWYCTVQINEHRAPFPHSENGMTPCFARKKDAKRYAAKCAVEWLRANGYMRQGKSNGVAPPQVKNRPVTPRSSSPDRKKPKLSAPSPEQSKGPAPKSEAIQEAQQLCARLGSPDKPRYVIAESLEHTGFFSGYPDMGILAPALPIGVGHVKEVLGKRQAKEKIAEELLVHLRRIAAEYDEADQRFLESLPPVKGESGNNDQTSVHLRG</sequence>
<protein>
    <submittedName>
        <fullName evidence="1">Uncharacterized protein</fullName>
    </submittedName>
</protein>
<gene>
    <name evidence="1" type="ORF">F4821DRAFT_227513</name>
</gene>
<organism evidence="1 2">
    <name type="scientific">Hypoxylon rubiginosum</name>
    <dbReference type="NCBI Taxonomy" id="110542"/>
    <lineage>
        <taxon>Eukaryota</taxon>
        <taxon>Fungi</taxon>
        <taxon>Dikarya</taxon>
        <taxon>Ascomycota</taxon>
        <taxon>Pezizomycotina</taxon>
        <taxon>Sordariomycetes</taxon>
        <taxon>Xylariomycetidae</taxon>
        <taxon>Xylariales</taxon>
        <taxon>Hypoxylaceae</taxon>
        <taxon>Hypoxylon</taxon>
    </lineage>
</organism>
<dbReference type="EMBL" id="MU394288">
    <property type="protein sequence ID" value="KAI6091100.1"/>
    <property type="molecule type" value="Genomic_DNA"/>
</dbReference>